<sequence length="76" mass="9038">MKLFMKKQVEKNFEGSSIPRVSNMETQQLKNWFNTTIMNLGEAYDSWRYKDGPDEVSQSITMLDEIWKELKSRSDK</sequence>
<name>A0A6J5NAB2_9CAUD</name>
<proteinExistence type="predicted"/>
<accession>A0A6J5NAB2</accession>
<evidence type="ECO:0000313" key="1">
    <source>
        <dbReference type="EMBL" id="CAB4154391.1"/>
    </source>
</evidence>
<organism evidence="1">
    <name type="scientific">uncultured Caudovirales phage</name>
    <dbReference type="NCBI Taxonomy" id="2100421"/>
    <lineage>
        <taxon>Viruses</taxon>
        <taxon>Duplodnaviria</taxon>
        <taxon>Heunggongvirae</taxon>
        <taxon>Uroviricota</taxon>
        <taxon>Caudoviricetes</taxon>
        <taxon>Peduoviridae</taxon>
        <taxon>Maltschvirus</taxon>
        <taxon>Maltschvirus maltsch</taxon>
    </lineage>
</organism>
<protein>
    <submittedName>
        <fullName evidence="1">Uncharacterized protein</fullName>
    </submittedName>
</protein>
<gene>
    <name evidence="1" type="ORF">UFOVP629_122</name>
</gene>
<dbReference type="EMBL" id="LR796612">
    <property type="protein sequence ID" value="CAB4154391.1"/>
    <property type="molecule type" value="Genomic_DNA"/>
</dbReference>
<reference evidence="1" key="1">
    <citation type="submission" date="2020-04" db="EMBL/GenBank/DDBJ databases">
        <authorList>
            <person name="Chiriac C."/>
            <person name="Salcher M."/>
            <person name="Ghai R."/>
            <person name="Kavagutti S V."/>
        </authorList>
    </citation>
    <scope>NUCLEOTIDE SEQUENCE</scope>
</reference>